<evidence type="ECO:0000313" key="1">
    <source>
        <dbReference type="EMBL" id="KAF3948457.1"/>
    </source>
</evidence>
<sequence length="230" mass="26473">MGQDIVRKECPKDQPEKRSRLWLYKDIDNVLTNNTGTEAIQGIVLTNIERLWTDTKSWEMLKKLTVLNLKVIKKSTQGLSPNYHGERYDVVFPGSEIPECFSANGKDMAVRKRYEKDILKLGISNRFVAVSDHIWLLYVLPQFFLEKDEKSLWEYDANGFREIGIKISNSDSSLVKKCGLRVYKECGEELSNYISKTKKSLHSSRISKSTPLESVPTGNQPCWMRATRDC</sequence>
<comment type="caution">
    <text evidence="1">The sequence shown here is derived from an EMBL/GenBank/DDBJ whole genome shotgun (WGS) entry which is preliminary data.</text>
</comment>
<reference evidence="1" key="1">
    <citation type="submission" date="2020-03" db="EMBL/GenBank/DDBJ databases">
        <title>Castanea mollissima Vanexum genome sequencing.</title>
        <authorList>
            <person name="Staton M."/>
        </authorList>
    </citation>
    <scope>NUCLEOTIDE SEQUENCE</scope>
    <source>
        <tissue evidence="1">Leaf</tissue>
    </source>
</reference>
<organism evidence="1 2">
    <name type="scientific">Castanea mollissima</name>
    <name type="common">Chinese chestnut</name>
    <dbReference type="NCBI Taxonomy" id="60419"/>
    <lineage>
        <taxon>Eukaryota</taxon>
        <taxon>Viridiplantae</taxon>
        <taxon>Streptophyta</taxon>
        <taxon>Embryophyta</taxon>
        <taxon>Tracheophyta</taxon>
        <taxon>Spermatophyta</taxon>
        <taxon>Magnoliopsida</taxon>
        <taxon>eudicotyledons</taxon>
        <taxon>Gunneridae</taxon>
        <taxon>Pentapetalae</taxon>
        <taxon>rosids</taxon>
        <taxon>fabids</taxon>
        <taxon>Fagales</taxon>
        <taxon>Fagaceae</taxon>
        <taxon>Castanea</taxon>
    </lineage>
</organism>
<gene>
    <name evidence="1" type="ORF">CMV_025550</name>
</gene>
<dbReference type="OrthoDB" id="1752253at2759"/>
<dbReference type="Proteomes" id="UP000737018">
    <property type="component" value="Unassembled WGS sequence"/>
</dbReference>
<proteinExistence type="predicted"/>
<protein>
    <submittedName>
        <fullName evidence="1">Uncharacterized protein</fullName>
    </submittedName>
</protein>
<evidence type="ECO:0000313" key="2">
    <source>
        <dbReference type="Proteomes" id="UP000737018"/>
    </source>
</evidence>
<keyword evidence="2" id="KW-1185">Reference proteome</keyword>
<dbReference type="EMBL" id="JRKL02006828">
    <property type="protein sequence ID" value="KAF3948457.1"/>
    <property type="molecule type" value="Genomic_DNA"/>
</dbReference>
<accession>A0A8J4QCH2</accession>
<name>A0A8J4QCH2_9ROSI</name>
<dbReference type="AlphaFoldDB" id="A0A8J4QCH2"/>